<evidence type="ECO:0000313" key="9">
    <source>
        <dbReference type="EMBL" id="EAU39897.1"/>
    </source>
</evidence>
<dbReference type="NCBIfam" id="TIGR00786">
    <property type="entry name" value="dctM"/>
    <property type="match status" value="1"/>
</dbReference>
<keyword evidence="10" id="KW-1185">Reference proteome</keyword>
<gene>
    <name evidence="9" type="ORF">FP2506_17514</name>
</gene>
<feature type="transmembrane region" description="Helical" evidence="7">
    <location>
        <begin position="6"/>
        <end position="33"/>
    </location>
</feature>
<feature type="transmembrane region" description="Helical" evidence="7">
    <location>
        <begin position="211"/>
        <end position="234"/>
    </location>
</feature>
<evidence type="ECO:0000313" key="10">
    <source>
        <dbReference type="Proteomes" id="UP000004310"/>
    </source>
</evidence>
<evidence type="ECO:0000256" key="5">
    <source>
        <dbReference type="ARBA" id="ARBA00022989"/>
    </source>
</evidence>
<dbReference type="STRING" id="217511.GCA_001463845_01799"/>
<evidence type="ECO:0000256" key="2">
    <source>
        <dbReference type="ARBA" id="ARBA00022475"/>
    </source>
</evidence>
<feature type="transmembrane region" description="Helical" evidence="7">
    <location>
        <begin position="270"/>
        <end position="291"/>
    </location>
</feature>
<reference evidence="9 10" key="1">
    <citation type="journal article" date="2010" name="J. Bacteriol.">
        <title>Genome sequence of Fulvimarina pelagi HTCC2506T, a Mn(II)-oxidizing alphaproteobacterium possessing an aerobic anoxygenic photosynthetic gene cluster and Xanthorhodopsin.</title>
        <authorList>
            <person name="Kang I."/>
            <person name="Oh H.M."/>
            <person name="Lim S.I."/>
            <person name="Ferriera S."/>
            <person name="Giovannoni S.J."/>
            <person name="Cho J.C."/>
        </authorList>
    </citation>
    <scope>NUCLEOTIDE SEQUENCE [LARGE SCALE GENOMIC DNA]</scope>
    <source>
        <strain evidence="9 10">HTCC2506</strain>
    </source>
</reference>
<dbReference type="GO" id="GO:0022857">
    <property type="term" value="F:transmembrane transporter activity"/>
    <property type="evidence" value="ECO:0007669"/>
    <property type="project" value="UniProtKB-UniRule"/>
</dbReference>
<feature type="transmembrane region" description="Helical" evidence="7">
    <location>
        <begin position="45"/>
        <end position="68"/>
    </location>
</feature>
<proteinExistence type="inferred from homology"/>
<evidence type="ECO:0000256" key="7">
    <source>
        <dbReference type="RuleBase" id="RU369079"/>
    </source>
</evidence>
<protein>
    <recommendedName>
        <fullName evidence="7">TRAP transporter large permease protein</fullName>
    </recommendedName>
</protein>
<dbReference type="AlphaFoldDB" id="Q0FY45"/>
<dbReference type="RefSeq" id="WP_007068617.1">
    <property type="nucleotide sequence ID" value="NZ_DS022272.1"/>
</dbReference>
<evidence type="ECO:0000256" key="6">
    <source>
        <dbReference type="ARBA" id="ARBA00023136"/>
    </source>
</evidence>
<dbReference type="InterPro" id="IPR004681">
    <property type="entry name" value="TRAP_DctM"/>
</dbReference>
<feature type="domain" description="TRAP C4-dicarboxylate transport system permease DctM subunit" evidence="8">
    <location>
        <begin position="6"/>
        <end position="411"/>
    </location>
</feature>
<keyword evidence="2" id="KW-1003">Cell membrane</keyword>
<comment type="subunit">
    <text evidence="7">The complex comprises the extracytoplasmic solute receptor protein and the two transmembrane proteins.</text>
</comment>
<dbReference type="InterPro" id="IPR010656">
    <property type="entry name" value="DctM"/>
</dbReference>
<name>Q0FY45_9HYPH</name>
<keyword evidence="3 7" id="KW-0997">Cell inner membrane</keyword>
<evidence type="ECO:0000256" key="1">
    <source>
        <dbReference type="ARBA" id="ARBA00004429"/>
    </source>
</evidence>
<dbReference type="PIRSF" id="PIRSF006066">
    <property type="entry name" value="HI0050"/>
    <property type="match status" value="1"/>
</dbReference>
<keyword evidence="6 7" id="KW-0472">Membrane</keyword>
<accession>Q0FY45</accession>
<organism evidence="9 10">
    <name type="scientific">Fulvimarina pelagi HTCC2506</name>
    <dbReference type="NCBI Taxonomy" id="314231"/>
    <lineage>
        <taxon>Bacteria</taxon>
        <taxon>Pseudomonadati</taxon>
        <taxon>Pseudomonadota</taxon>
        <taxon>Alphaproteobacteria</taxon>
        <taxon>Hyphomicrobiales</taxon>
        <taxon>Aurantimonadaceae</taxon>
        <taxon>Fulvimarina</taxon>
    </lineage>
</organism>
<comment type="similarity">
    <text evidence="7">Belongs to the TRAP transporter large permease family.</text>
</comment>
<feature type="transmembrane region" description="Helical" evidence="7">
    <location>
        <begin position="240"/>
        <end position="258"/>
    </location>
</feature>
<dbReference type="PANTHER" id="PTHR33362:SF2">
    <property type="entry name" value="TRAP TRANSPORTER LARGE PERMEASE PROTEIN"/>
    <property type="match status" value="1"/>
</dbReference>
<sequence length="423" mass="43935">MTLTLFTVFAICILVGVPVVFGLGIASLAAILYQGLPPLALPQRIIPAVSDNFSIVAIPLFILAGNIVGRGGMGDRMIKLANVFVGRSRGGLSSTNIVASMFFGGISGSATADTSAIGSILIPAMVRRGYDRAFATAVTVVSSPLGTIIPPSIIVIVYCWVTEVSVGAMFAAGYLPGLLIGGLLIATGWFISVKRGYPVSDRVSMREALWIVLDAIPGLLTVVIIIGGVVAGVFTATEAGAIAVVYGTLVSMFVHRELKITDFRAILRDSVILTGVVALILAFAGAFGWLIAFDRVPYTAAELLGGLSPAIFLPGYMILLVILGTFLAPTEALIIVTPILFPVALALGMDPLHFGMVTITCLALGHISPPVGLCLFVGSAVSGLPVKDIVKALMPFYVASALAVVIIAYAPFVSTSVPNLLGF</sequence>
<dbReference type="PANTHER" id="PTHR33362">
    <property type="entry name" value="SIALIC ACID TRAP TRANSPORTER PERMEASE PROTEIN SIAT-RELATED"/>
    <property type="match status" value="1"/>
</dbReference>
<dbReference type="Proteomes" id="UP000004310">
    <property type="component" value="Unassembled WGS sequence"/>
</dbReference>
<keyword evidence="5 7" id="KW-1133">Transmembrane helix</keyword>
<evidence type="ECO:0000256" key="4">
    <source>
        <dbReference type="ARBA" id="ARBA00022692"/>
    </source>
</evidence>
<feature type="transmembrane region" description="Helical" evidence="7">
    <location>
        <begin position="355"/>
        <end position="381"/>
    </location>
</feature>
<comment type="function">
    <text evidence="7">Part of the tripartite ATP-independent periplasmic (TRAP) transport system.</text>
</comment>
<feature type="transmembrane region" description="Helical" evidence="7">
    <location>
        <begin position="332"/>
        <end position="349"/>
    </location>
</feature>
<feature type="transmembrane region" description="Helical" evidence="7">
    <location>
        <begin position="134"/>
        <end position="161"/>
    </location>
</feature>
<comment type="caution">
    <text evidence="9">The sequence shown here is derived from an EMBL/GenBank/DDBJ whole genome shotgun (WGS) entry which is preliminary data.</text>
</comment>
<dbReference type="EMBL" id="AATP01000011">
    <property type="protein sequence ID" value="EAU39897.1"/>
    <property type="molecule type" value="Genomic_DNA"/>
</dbReference>
<dbReference type="HOGENOM" id="CLU_019824_4_1_5"/>
<dbReference type="eggNOG" id="COG1593">
    <property type="taxonomic scope" value="Bacteria"/>
</dbReference>
<evidence type="ECO:0000259" key="8">
    <source>
        <dbReference type="Pfam" id="PF06808"/>
    </source>
</evidence>
<feature type="transmembrane region" description="Helical" evidence="7">
    <location>
        <begin position="167"/>
        <end position="191"/>
    </location>
</feature>
<feature type="transmembrane region" description="Helical" evidence="7">
    <location>
        <begin position="303"/>
        <end position="325"/>
    </location>
</feature>
<comment type="subcellular location">
    <subcellularLocation>
        <location evidence="1 7">Cell inner membrane</location>
        <topology evidence="1 7">Multi-pass membrane protein</topology>
    </subcellularLocation>
</comment>
<dbReference type="Pfam" id="PF06808">
    <property type="entry name" value="DctM"/>
    <property type="match status" value="1"/>
</dbReference>
<evidence type="ECO:0000256" key="3">
    <source>
        <dbReference type="ARBA" id="ARBA00022519"/>
    </source>
</evidence>
<feature type="transmembrane region" description="Helical" evidence="7">
    <location>
        <begin position="393"/>
        <end position="413"/>
    </location>
</feature>
<keyword evidence="7" id="KW-0813">Transport</keyword>
<dbReference type="GO" id="GO:0005886">
    <property type="term" value="C:plasma membrane"/>
    <property type="evidence" value="ECO:0007669"/>
    <property type="project" value="UniProtKB-SubCell"/>
</dbReference>
<keyword evidence="4 7" id="KW-0812">Transmembrane</keyword>